<proteinExistence type="predicted"/>
<keyword evidence="2" id="KW-0812">Transmembrane</keyword>
<dbReference type="CDD" id="cd05828">
    <property type="entry name" value="Sortase_D_1"/>
    <property type="match status" value="1"/>
</dbReference>
<keyword evidence="4" id="KW-1185">Reference proteome</keyword>
<dbReference type="EMBL" id="CP117834">
    <property type="protein sequence ID" value="WDF05284.1"/>
    <property type="molecule type" value="Genomic_DNA"/>
</dbReference>
<accession>A0ABY7W8S6</accession>
<dbReference type="NCBIfam" id="TIGR01076">
    <property type="entry name" value="sortase_fam"/>
    <property type="match status" value="1"/>
</dbReference>
<organism evidence="3 4">
    <name type="scientific">Shouchella hunanensis</name>
    <dbReference type="NCBI Taxonomy" id="766894"/>
    <lineage>
        <taxon>Bacteria</taxon>
        <taxon>Bacillati</taxon>
        <taxon>Bacillota</taxon>
        <taxon>Bacilli</taxon>
        <taxon>Bacillales</taxon>
        <taxon>Bacillaceae</taxon>
        <taxon>Shouchella</taxon>
    </lineage>
</organism>
<sequence>MIRWVGNGFLILGLSCLLYVGYLLLDFYYGSNYQIEATEDYLAKFGYSSTLNENLLMKRTDFSIELGQPYGKIEIPSIDLSMPIVHGSELEHLRHGVGHDPTTGFPGDGEQVFLAGHNDSAFLNVGNVLKGDLITVSTPYGQYDYKVDFAEIGHESETWRVGDKEKETLVLMTCYPFFSLTRPEERYFIYAEPI</sequence>
<evidence type="ECO:0000256" key="1">
    <source>
        <dbReference type="ARBA" id="ARBA00022801"/>
    </source>
</evidence>
<gene>
    <name evidence="3" type="ORF">PQ477_07395</name>
</gene>
<evidence type="ECO:0000313" key="4">
    <source>
        <dbReference type="Proteomes" id="UP001215143"/>
    </source>
</evidence>
<dbReference type="InterPro" id="IPR023365">
    <property type="entry name" value="Sortase_dom-sf"/>
</dbReference>
<dbReference type="Gene3D" id="2.40.260.10">
    <property type="entry name" value="Sortase"/>
    <property type="match status" value="1"/>
</dbReference>
<keyword evidence="2" id="KW-1133">Transmembrane helix</keyword>
<dbReference type="InterPro" id="IPR005754">
    <property type="entry name" value="Sortase"/>
</dbReference>
<dbReference type="InterPro" id="IPR041999">
    <property type="entry name" value="Sortase_D_1"/>
</dbReference>
<protein>
    <submittedName>
        <fullName evidence="3">Class D sortase</fullName>
    </submittedName>
</protein>
<dbReference type="Proteomes" id="UP001215143">
    <property type="component" value="Chromosome"/>
</dbReference>
<keyword evidence="2" id="KW-0472">Membrane</keyword>
<name>A0ABY7W8S6_9BACI</name>
<evidence type="ECO:0000313" key="3">
    <source>
        <dbReference type="EMBL" id="WDF05284.1"/>
    </source>
</evidence>
<dbReference type="PROSITE" id="PS51257">
    <property type="entry name" value="PROKAR_LIPOPROTEIN"/>
    <property type="match status" value="1"/>
</dbReference>
<dbReference type="SUPFAM" id="SSF63817">
    <property type="entry name" value="Sortase"/>
    <property type="match status" value="1"/>
</dbReference>
<feature type="transmembrane region" description="Helical" evidence="2">
    <location>
        <begin position="6"/>
        <end position="25"/>
    </location>
</feature>
<keyword evidence="1" id="KW-0378">Hydrolase</keyword>
<dbReference type="RefSeq" id="WP_274273299.1">
    <property type="nucleotide sequence ID" value="NZ_CP117834.1"/>
</dbReference>
<reference evidence="3 4" key="1">
    <citation type="submission" date="2023-02" db="EMBL/GenBank/DDBJ databases">
        <authorList>
            <person name="Liu G."/>
        </authorList>
    </citation>
    <scope>NUCLEOTIDE SEQUENCE [LARGE SCALE GENOMIC DNA]</scope>
    <source>
        <strain evidence="3 4">DSM 23008</strain>
    </source>
</reference>
<dbReference type="Pfam" id="PF04203">
    <property type="entry name" value="Sortase"/>
    <property type="match status" value="1"/>
</dbReference>
<evidence type="ECO:0000256" key="2">
    <source>
        <dbReference type="SAM" id="Phobius"/>
    </source>
</evidence>